<evidence type="ECO:0000313" key="2">
    <source>
        <dbReference type="EMBL" id="KAF6756037.1"/>
    </source>
</evidence>
<comment type="caution">
    <text evidence="2">The sequence shown here is derived from an EMBL/GenBank/DDBJ whole genome shotgun (WGS) entry which is preliminary data.</text>
</comment>
<proteinExistence type="predicted"/>
<evidence type="ECO:0000313" key="3">
    <source>
        <dbReference type="Proteomes" id="UP000521943"/>
    </source>
</evidence>
<feature type="region of interest" description="Disordered" evidence="1">
    <location>
        <begin position="51"/>
        <end position="103"/>
    </location>
</feature>
<dbReference type="EMBL" id="JACGCI010000027">
    <property type="protein sequence ID" value="KAF6756037.1"/>
    <property type="molecule type" value="Genomic_DNA"/>
</dbReference>
<dbReference type="Proteomes" id="UP000521943">
    <property type="component" value="Unassembled WGS sequence"/>
</dbReference>
<feature type="compositionally biased region" description="Acidic residues" evidence="1">
    <location>
        <begin position="80"/>
        <end position="99"/>
    </location>
</feature>
<feature type="region of interest" description="Disordered" evidence="1">
    <location>
        <begin position="170"/>
        <end position="190"/>
    </location>
</feature>
<dbReference type="OrthoDB" id="2967790at2759"/>
<dbReference type="AlphaFoldDB" id="A0A8H6I151"/>
<protein>
    <submittedName>
        <fullName evidence="2">Uncharacterized protein</fullName>
    </submittedName>
</protein>
<name>A0A8H6I151_9AGAR</name>
<evidence type="ECO:0000256" key="1">
    <source>
        <dbReference type="SAM" id="MobiDB-lite"/>
    </source>
</evidence>
<organism evidence="2 3">
    <name type="scientific">Ephemerocybe angulata</name>
    <dbReference type="NCBI Taxonomy" id="980116"/>
    <lineage>
        <taxon>Eukaryota</taxon>
        <taxon>Fungi</taxon>
        <taxon>Dikarya</taxon>
        <taxon>Basidiomycota</taxon>
        <taxon>Agaricomycotina</taxon>
        <taxon>Agaricomycetes</taxon>
        <taxon>Agaricomycetidae</taxon>
        <taxon>Agaricales</taxon>
        <taxon>Agaricineae</taxon>
        <taxon>Psathyrellaceae</taxon>
        <taxon>Ephemerocybe</taxon>
    </lineage>
</organism>
<sequence length="190" mass="20617">MFAVHNMATSPPAPSPVNQNTTTFEHKGRTLILTPGKPLLAYALHKEAPPFPIVAPTTQPQNRDQAEGAVVHHGGGGSGDEQDGEEDEEESDEEPDWLDPPEPVEWGYIDEDGIGHGLIDLVWAFEGVPSYDGVNYCTLSEESERLMEAIRRVNSTAPTPFPRHELALGTHLPPQVLVPDGSQGGNVARR</sequence>
<gene>
    <name evidence="2" type="ORF">DFP72DRAFT_894522</name>
</gene>
<keyword evidence="3" id="KW-1185">Reference proteome</keyword>
<feature type="region of interest" description="Disordered" evidence="1">
    <location>
        <begin position="1"/>
        <end position="22"/>
    </location>
</feature>
<reference evidence="2 3" key="1">
    <citation type="submission" date="2020-07" db="EMBL/GenBank/DDBJ databases">
        <title>Comparative genomics of pyrophilous fungi reveals a link between fire events and developmental genes.</title>
        <authorList>
            <consortium name="DOE Joint Genome Institute"/>
            <person name="Steindorff A.S."/>
            <person name="Carver A."/>
            <person name="Calhoun S."/>
            <person name="Stillman K."/>
            <person name="Liu H."/>
            <person name="Lipzen A."/>
            <person name="Pangilinan J."/>
            <person name="Labutti K."/>
            <person name="Bruns T.D."/>
            <person name="Grigoriev I.V."/>
        </authorList>
    </citation>
    <scope>NUCLEOTIDE SEQUENCE [LARGE SCALE GENOMIC DNA]</scope>
    <source>
        <strain evidence="2 3">CBS 144469</strain>
    </source>
</reference>
<accession>A0A8H6I151</accession>